<dbReference type="OrthoDB" id="263507at2"/>
<evidence type="ECO:0000256" key="5">
    <source>
        <dbReference type="ARBA" id="ARBA00023136"/>
    </source>
</evidence>
<evidence type="ECO:0000256" key="3">
    <source>
        <dbReference type="ARBA" id="ARBA00022692"/>
    </source>
</evidence>
<name>A0A1P8WKL4_9PLAN</name>
<keyword evidence="2" id="KW-1003">Cell membrane</keyword>
<gene>
    <name evidence="7" type="ORF">Fuma_04227</name>
</gene>
<feature type="transmembrane region" description="Helical" evidence="6">
    <location>
        <begin position="95"/>
        <end position="121"/>
    </location>
</feature>
<keyword evidence="3 6" id="KW-0812">Transmembrane</keyword>
<evidence type="ECO:0000256" key="1">
    <source>
        <dbReference type="ARBA" id="ARBA00004651"/>
    </source>
</evidence>
<organism evidence="7 8">
    <name type="scientific">Fuerstiella marisgermanici</name>
    <dbReference type="NCBI Taxonomy" id="1891926"/>
    <lineage>
        <taxon>Bacteria</taxon>
        <taxon>Pseudomonadati</taxon>
        <taxon>Planctomycetota</taxon>
        <taxon>Planctomycetia</taxon>
        <taxon>Planctomycetales</taxon>
        <taxon>Planctomycetaceae</taxon>
        <taxon>Fuerstiella</taxon>
    </lineage>
</organism>
<dbReference type="EMBL" id="CP017641">
    <property type="protein sequence ID" value="APZ94595.1"/>
    <property type="molecule type" value="Genomic_DNA"/>
</dbReference>
<dbReference type="AlphaFoldDB" id="A0A1P8WKL4"/>
<accession>A0A1P8WKL4</accession>
<keyword evidence="4 6" id="KW-1133">Transmembrane helix</keyword>
<feature type="transmembrane region" description="Helical" evidence="6">
    <location>
        <begin position="142"/>
        <end position="164"/>
    </location>
</feature>
<evidence type="ECO:0008006" key="9">
    <source>
        <dbReference type="Google" id="ProtNLM"/>
    </source>
</evidence>
<dbReference type="Pfam" id="PF03631">
    <property type="entry name" value="Virul_fac_BrkB"/>
    <property type="match status" value="1"/>
</dbReference>
<evidence type="ECO:0000313" key="7">
    <source>
        <dbReference type="EMBL" id="APZ94595.1"/>
    </source>
</evidence>
<feature type="transmembrane region" description="Helical" evidence="6">
    <location>
        <begin position="184"/>
        <end position="205"/>
    </location>
</feature>
<evidence type="ECO:0000256" key="4">
    <source>
        <dbReference type="ARBA" id="ARBA00022989"/>
    </source>
</evidence>
<dbReference type="Proteomes" id="UP000187735">
    <property type="component" value="Chromosome"/>
</dbReference>
<keyword evidence="5 6" id="KW-0472">Membrane</keyword>
<protein>
    <recommendedName>
        <fullName evidence="9">YihY/virulence factor BrkB family protein</fullName>
    </recommendedName>
</protein>
<proteinExistence type="predicted"/>
<dbReference type="PIRSF" id="PIRSF035875">
    <property type="entry name" value="RNase_BN"/>
    <property type="match status" value="1"/>
</dbReference>
<dbReference type="STRING" id="1891926.Fuma_04227"/>
<dbReference type="PANTHER" id="PTHR30213:SF1">
    <property type="entry name" value="INNER MEMBRANE PROTEIN YHJD"/>
    <property type="match status" value="1"/>
</dbReference>
<sequence>MQIIGNLKETFRRWGDDNGSLMAAGVAYYGALSFFPLLLTLISGVGLILQFTTAGQNAEQQMLNAVGQQMSAELQQHIATALDQVRSGANTGGPIGLISLLIGAMAIFVQFDAAFDVIWNTESSEAKGAVAAVKRLILQRGVAFLMLIGLGLILITIQVVGVAMTAAAQLSDSLLPSGNRLWSFARFVLPPILNGLIFTLIYKWLPRVPVAWKEAVQGGIFAGVVWEVGRQLLTHFLVGTKYSSAYGVVGSFIAVMLWIYYGVSVLFLGAEYVQSVCAKCKKA</sequence>
<reference evidence="7 8" key="1">
    <citation type="journal article" date="2016" name="Front. Microbiol.">
        <title>Fuerstia marisgermanicae gen. nov., sp. nov., an Unusual Member of the Phylum Planctomycetes from the German Wadden Sea.</title>
        <authorList>
            <person name="Kohn T."/>
            <person name="Heuer A."/>
            <person name="Jogler M."/>
            <person name="Vollmers J."/>
            <person name="Boedeker C."/>
            <person name="Bunk B."/>
            <person name="Rast P."/>
            <person name="Borchert D."/>
            <person name="Glockner I."/>
            <person name="Freese H.M."/>
            <person name="Klenk H.P."/>
            <person name="Overmann J."/>
            <person name="Kaster A.K."/>
            <person name="Rohde M."/>
            <person name="Wiegand S."/>
            <person name="Jogler C."/>
        </authorList>
    </citation>
    <scope>NUCLEOTIDE SEQUENCE [LARGE SCALE GENOMIC DNA]</scope>
    <source>
        <strain evidence="7 8">NH11</strain>
    </source>
</reference>
<comment type="subcellular location">
    <subcellularLocation>
        <location evidence="1">Cell membrane</location>
        <topology evidence="1">Multi-pass membrane protein</topology>
    </subcellularLocation>
</comment>
<dbReference type="InterPro" id="IPR017039">
    <property type="entry name" value="Virul_fac_BrkB"/>
</dbReference>
<evidence type="ECO:0000256" key="6">
    <source>
        <dbReference type="SAM" id="Phobius"/>
    </source>
</evidence>
<keyword evidence="8" id="KW-1185">Reference proteome</keyword>
<evidence type="ECO:0000256" key="2">
    <source>
        <dbReference type="ARBA" id="ARBA00022475"/>
    </source>
</evidence>
<evidence type="ECO:0000313" key="8">
    <source>
        <dbReference type="Proteomes" id="UP000187735"/>
    </source>
</evidence>
<feature type="transmembrane region" description="Helical" evidence="6">
    <location>
        <begin position="21"/>
        <end position="49"/>
    </location>
</feature>
<dbReference type="NCBIfam" id="TIGR00765">
    <property type="entry name" value="yihY_not_rbn"/>
    <property type="match status" value="1"/>
</dbReference>
<feature type="transmembrane region" description="Helical" evidence="6">
    <location>
        <begin position="245"/>
        <end position="270"/>
    </location>
</feature>
<dbReference type="RefSeq" id="WP_077025870.1">
    <property type="nucleotide sequence ID" value="NZ_CP017641.1"/>
</dbReference>
<dbReference type="KEGG" id="fmr:Fuma_04227"/>
<dbReference type="GO" id="GO:0005886">
    <property type="term" value="C:plasma membrane"/>
    <property type="evidence" value="ECO:0007669"/>
    <property type="project" value="UniProtKB-SubCell"/>
</dbReference>
<dbReference type="PANTHER" id="PTHR30213">
    <property type="entry name" value="INNER MEMBRANE PROTEIN YHJD"/>
    <property type="match status" value="1"/>
</dbReference>